<dbReference type="RefSeq" id="WP_150405800.1">
    <property type="nucleotide sequence ID" value="NZ_VXLC01000017.1"/>
</dbReference>
<organism evidence="4 5">
    <name type="scientific">Nocardia colli</name>
    <dbReference type="NCBI Taxonomy" id="2545717"/>
    <lineage>
        <taxon>Bacteria</taxon>
        <taxon>Bacillati</taxon>
        <taxon>Actinomycetota</taxon>
        <taxon>Actinomycetes</taxon>
        <taxon>Mycobacteriales</taxon>
        <taxon>Nocardiaceae</taxon>
        <taxon>Nocardia</taxon>
    </lineage>
</organism>
<dbReference type="OrthoDB" id="5179995at2"/>
<accession>A0A5N0E938</accession>
<proteinExistence type="predicted"/>
<name>A0A5N0E938_9NOCA</name>
<feature type="transmembrane region" description="Helical" evidence="2">
    <location>
        <begin position="112"/>
        <end position="135"/>
    </location>
</feature>
<comment type="caution">
    <text evidence="4">The sequence shown here is derived from an EMBL/GenBank/DDBJ whole genome shotgun (WGS) entry which is preliminary data.</text>
</comment>
<dbReference type="AlphaFoldDB" id="A0A5N0E938"/>
<gene>
    <name evidence="4" type="ORF">F3087_31870</name>
</gene>
<feature type="transmembrane region" description="Helical" evidence="2">
    <location>
        <begin position="86"/>
        <end position="106"/>
    </location>
</feature>
<dbReference type="Proteomes" id="UP000323876">
    <property type="component" value="Unassembled WGS sequence"/>
</dbReference>
<dbReference type="Pfam" id="PF25591">
    <property type="entry name" value="LRV_2"/>
    <property type="match status" value="1"/>
</dbReference>
<evidence type="ECO:0000256" key="2">
    <source>
        <dbReference type="SAM" id="Phobius"/>
    </source>
</evidence>
<feature type="compositionally biased region" description="Low complexity" evidence="1">
    <location>
        <begin position="203"/>
        <end position="216"/>
    </location>
</feature>
<evidence type="ECO:0000313" key="4">
    <source>
        <dbReference type="EMBL" id="KAA8884959.1"/>
    </source>
</evidence>
<reference evidence="4 5" key="1">
    <citation type="submission" date="2019-09" db="EMBL/GenBank/DDBJ databases">
        <authorList>
            <person name="Wang X."/>
        </authorList>
    </citation>
    <scope>NUCLEOTIDE SEQUENCE [LARGE SCALE GENOMIC DNA]</scope>
    <source>
        <strain evidence="4 5">CICC 11023</strain>
    </source>
</reference>
<evidence type="ECO:0000313" key="5">
    <source>
        <dbReference type="Proteomes" id="UP000323876"/>
    </source>
</evidence>
<keyword evidence="2" id="KW-0812">Transmembrane</keyword>
<sequence>MSGPAMHHRIPITLMPGETLRLSTRFSPYVILTHLTITLVVTDRRVVVRRPNTIFAVIPRGFLEQATPLAQVSEIATGAAVSTPHLFFGTGSLLAGLLSLFGVLVPDVAGRFVGLVLLGISAYLLLTSMHTGIWVRNHGGGVLRAPAGHKERRLVDEARKCLDASLFGDAATVSSSATTTSAKPPAILAATQSNPRRGFVPNSPTSHSASAATSAPDVRPDAVRAADPQSSPAALREIAQRWPGLRAVVAANPAANPGLLAWLGQLGDPDVDAALGGRT</sequence>
<dbReference type="EMBL" id="VXLC01000017">
    <property type="protein sequence ID" value="KAA8884959.1"/>
    <property type="molecule type" value="Genomic_DNA"/>
</dbReference>
<feature type="region of interest" description="Disordered" evidence="1">
    <location>
        <begin position="191"/>
        <end position="232"/>
    </location>
</feature>
<dbReference type="InterPro" id="IPR057893">
    <property type="entry name" value="LRV_2"/>
</dbReference>
<keyword evidence="2" id="KW-0472">Membrane</keyword>
<evidence type="ECO:0000256" key="1">
    <source>
        <dbReference type="SAM" id="MobiDB-lite"/>
    </source>
</evidence>
<protein>
    <recommendedName>
        <fullName evidence="3">Leucine rich repeat variant domain-containing protein</fullName>
    </recommendedName>
</protein>
<feature type="domain" description="Leucine rich repeat variant" evidence="3">
    <location>
        <begin position="221"/>
        <end position="278"/>
    </location>
</feature>
<keyword evidence="5" id="KW-1185">Reference proteome</keyword>
<evidence type="ECO:0000259" key="3">
    <source>
        <dbReference type="Pfam" id="PF25591"/>
    </source>
</evidence>
<keyword evidence="2" id="KW-1133">Transmembrane helix</keyword>